<dbReference type="Gene3D" id="2.40.10.220">
    <property type="entry name" value="predicted glycosyltransferase like domains"/>
    <property type="match status" value="1"/>
</dbReference>
<reference evidence="3 5" key="2">
    <citation type="journal article" date="2018" name="Syst. Appl. Microbiol.">
        <title>Characterization and high-quality draft genome sequence of Herbivorax saccincola A7, an anaerobic, alkaliphilic, thermophilic, cellulolytic, and xylanolytic bacterium.</title>
        <authorList>
            <person name="Aikawa S."/>
            <person name="Baramee S."/>
            <person name="Sermsathanaswadi J."/>
            <person name="Thianheng P."/>
            <person name="Tachaapaikoon C."/>
            <person name="Shikata A."/>
            <person name="Waeonukul R."/>
            <person name="Pason P."/>
            <person name="Ratanakhanokchai K."/>
            <person name="Kosugi A."/>
        </authorList>
    </citation>
    <scope>NUCLEOTIDE SEQUENCE [LARGE SCALE GENOMIC DNA]</scope>
    <source>
        <strain evidence="3 5">A7</strain>
    </source>
</reference>
<dbReference type="InterPro" id="IPR009875">
    <property type="entry name" value="PilZ_domain"/>
</dbReference>
<evidence type="ECO:0000313" key="3">
    <source>
        <dbReference type="EMBL" id="PQQ66133.1"/>
    </source>
</evidence>
<evidence type="ECO:0000313" key="4">
    <source>
        <dbReference type="Proteomes" id="UP000233534"/>
    </source>
</evidence>
<dbReference type="EMBL" id="NEMB01000003">
    <property type="protein sequence ID" value="PQQ66133.1"/>
    <property type="molecule type" value="Genomic_DNA"/>
</dbReference>
<dbReference type="Proteomes" id="UP000239720">
    <property type="component" value="Unassembled WGS sequence"/>
</dbReference>
<protein>
    <submittedName>
        <fullName evidence="2">PilZ domain protein</fullName>
    </submittedName>
    <submittedName>
        <fullName evidence="3">Pilus assembly protein PilZ</fullName>
    </submittedName>
</protein>
<evidence type="ECO:0000259" key="1">
    <source>
        <dbReference type="Pfam" id="PF07238"/>
    </source>
</evidence>
<feature type="domain" description="PilZ" evidence="1">
    <location>
        <begin position="99"/>
        <end position="198"/>
    </location>
</feature>
<dbReference type="SUPFAM" id="SSF141371">
    <property type="entry name" value="PilZ domain-like"/>
    <property type="match status" value="1"/>
</dbReference>
<dbReference type="EMBL" id="CP025197">
    <property type="protein sequence ID" value="AUG58773.1"/>
    <property type="molecule type" value="Genomic_DNA"/>
</dbReference>
<name>A0A2K9EL72_9FIRM</name>
<dbReference type="AlphaFoldDB" id="A0A2K9EL72"/>
<proteinExistence type="predicted"/>
<dbReference type="OrthoDB" id="2081902at2"/>
<dbReference type="RefSeq" id="WP_101303430.1">
    <property type="nucleotide sequence ID" value="NZ_CP025197.1"/>
</dbReference>
<keyword evidence="4" id="KW-1185">Reference proteome</keyword>
<evidence type="ECO:0000313" key="2">
    <source>
        <dbReference type="EMBL" id="AUG58773.1"/>
    </source>
</evidence>
<dbReference type="GO" id="GO:0035438">
    <property type="term" value="F:cyclic-di-GMP binding"/>
    <property type="evidence" value="ECO:0007669"/>
    <property type="project" value="InterPro"/>
</dbReference>
<organism evidence="2 4">
    <name type="scientific">Acetivibrio saccincola</name>
    <dbReference type="NCBI Taxonomy" id="1677857"/>
    <lineage>
        <taxon>Bacteria</taxon>
        <taxon>Bacillati</taxon>
        <taxon>Bacillota</taxon>
        <taxon>Clostridia</taxon>
        <taxon>Eubacteriales</taxon>
        <taxon>Oscillospiraceae</taxon>
        <taxon>Acetivibrio</taxon>
    </lineage>
</organism>
<gene>
    <name evidence="3" type="ORF">B9R14_04725</name>
    <name evidence="2" type="ORF">HVS_14600</name>
</gene>
<sequence length="222" mass="25491">MRKDIVSTVLKEGMVVGTKLSSCNVWVQNIIYKVKKRSVTIALLTDYLQNVIMFGQPFSIKYTTENSEYIFEGEVSEINPDFPSSVTIDIANVTEIKNQRIFPRADVFLAANVRVEGTEKEYFSVIHDISLVGLGFYCKDILEPDGKQIDIFLYLPNQQTISAKGKIARTAFKNDDIIDYGFQFTEMHEENNNSLSDFFNELEEEKTKLKEHYTSSIKKHLM</sequence>
<reference evidence="2 4" key="1">
    <citation type="submission" date="2017-12" db="EMBL/GenBank/DDBJ databases">
        <title>Complete genome sequence of Herbivorax saccincola GGR1, a novel Cellulosome-producing hydrolytic bacterium in a thermophilic biogas plant, established by Illumina and Nanopore MinION sequencing.</title>
        <authorList>
            <person name="Pechtl A."/>
            <person name="Ruckert C."/>
            <person name="Koeck D.E."/>
            <person name="Maus I."/>
            <person name="Winkler A."/>
            <person name="Kalinowski J."/>
            <person name="Puhler A."/>
            <person name="Schwarz W.W."/>
            <person name="Zverlov V.V."/>
            <person name="Schluter A."/>
            <person name="Liebl W."/>
        </authorList>
    </citation>
    <scope>NUCLEOTIDE SEQUENCE [LARGE SCALE GENOMIC DNA]</scope>
    <source>
        <strain evidence="2">GGR1</strain>
        <strain evidence="4">SR1</strain>
    </source>
</reference>
<dbReference type="KEGG" id="hsc:HVS_14600"/>
<dbReference type="Proteomes" id="UP000233534">
    <property type="component" value="Chromosome"/>
</dbReference>
<evidence type="ECO:0000313" key="5">
    <source>
        <dbReference type="Proteomes" id="UP000239720"/>
    </source>
</evidence>
<accession>A0A2K9EL72</accession>
<dbReference type="Pfam" id="PF07238">
    <property type="entry name" value="PilZ"/>
    <property type="match status" value="1"/>
</dbReference>